<comment type="similarity">
    <text evidence="2 8">Belongs to the major facilitator superfamily. Bcr/CmlA family.</text>
</comment>
<dbReference type="InterPro" id="IPR036259">
    <property type="entry name" value="MFS_trans_sf"/>
</dbReference>
<evidence type="ECO:0000256" key="8">
    <source>
        <dbReference type="RuleBase" id="RU365088"/>
    </source>
</evidence>
<organism evidence="10 11">
    <name type="scientific">Qipengyuania algicida</name>
    <dbReference type="NCBI Taxonomy" id="1836209"/>
    <lineage>
        <taxon>Bacteria</taxon>
        <taxon>Pseudomonadati</taxon>
        <taxon>Pseudomonadota</taxon>
        <taxon>Alphaproteobacteria</taxon>
        <taxon>Sphingomonadales</taxon>
        <taxon>Erythrobacteraceae</taxon>
        <taxon>Qipengyuania</taxon>
    </lineage>
</organism>
<keyword evidence="6 8" id="KW-1133">Transmembrane helix</keyword>
<dbReference type="AlphaFoldDB" id="A0A845ADW9"/>
<feature type="transmembrane region" description="Helical" evidence="8">
    <location>
        <begin position="320"/>
        <end position="341"/>
    </location>
</feature>
<feature type="transmembrane region" description="Helical" evidence="8">
    <location>
        <begin position="229"/>
        <end position="247"/>
    </location>
</feature>
<feature type="transmembrane region" description="Helical" evidence="8">
    <location>
        <begin position="91"/>
        <end position="112"/>
    </location>
</feature>
<dbReference type="Proteomes" id="UP000439780">
    <property type="component" value="Unassembled WGS sequence"/>
</dbReference>
<feature type="transmembrane region" description="Helical" evidence="8">
    <location>
        <begin position="24"/>
        <end position="43"/>
    </location>
</feature>
<dbReference type="NCBIfam" id="TIGR00710">
    <property type="entry name" value="efflux_Bcr_CflA"/>
    <property type="match status" value="1"/>
</dbReference>
<dbReference type="Gene3D" id="1.20.1720.10">
    <property type="entry name" value="Multidrug resistance protein D"/>
    <property type="match status" value="1"/>
</dbReference>
<feature type="transmembrane region" description="Helical" evidence="8">
    <location>
        <begin position="385"/>
        <end position="403"/>
    </location>
</feature>
<dbReference type="Pfam" id="PF07690">
    <property type="entry name" value="MFS_1"/>
    <property type="match status" value="1"/>
</dbReference>
<dbReference type="SUPFAM" id="SSF103473">
    <property type="entry name" value="MFS general substrate transporter"/>
    <property type="match status" value="1"/>
</dbReference>
<accession>A0A845ADW9</accession>
<dbReference type="GO" id="GO:0005886">
    <property type="term" value="C:plasma membrane"/>
    <property type="evidence" value="ECO:0007669"/>
    <property type="project" value="UniProtKB-SubCell"/>
</dbReference>
<dbReference type="EMBL" id="WTYA01000002">
    <property type="protein sequence ID" value="MXP27687.1"/>
    <property type="molecule type" value="Genomic_DNA"/>
</dbReference>
<keyword evidence="3 8" id="KW-0813">Transport</keyword>
<dbReference type="CDD" id="cd17320">
    <property type="entry name" value="MFS_MdfA_MDR_like"/>
    <property type="match status" value="1"/>
</dbReference>
<feature type="transmembrane region" description="Helical" evidence="8">
    <location>
        <begin position="177"/>
        <end position="197"/>
    </location>
</feature>
<evidence type="ECO:0000256" key="3">
    <source>
        <dbReference type="ARBA" id="ARBA00022448"/>
    </source>
</evidence>
<comment type="caution">
    <text evidence="10">The sequence shown here is derived from an EMBL/GenBank/DDBJ whole genome shotgun (WGS) entry which is preliminary data.</text>
</comment>
<dbReference type="InterPro" id="IPR020846">
    <property type="entry name" value="MFS_dom"/>
</dbReference>
<evidence type="ECO:0000259" key="9">
    <source>
        <dbReference type="PROSITE" id="PS50850"/>
    </source>
</evidence>
<sequence length="426" mass="45325">MALRMSTAITASDTSGRSLRRPEFIALMAAVMSLGALAIDGMLPALEQIAQGFGVTDPNERQLVVGIYLLANGVGCLIPGALADRFGRRRVLFGVLGCYVVTALLCALAPSFDALLGLRALQGFGAAGLGVLPAAIIRDRFEGDTMARLLSTIFIVFMVVPVLAPSVGQAVLTFATWHYVFVVIAALALLVLVWAWARLPETMHPEDRQALDFTHALHNLLLTFRTRAAIGYVLGSGLTFGAVFGYINSAQQLVGEHFGAGDMFPVIFGVTASTLALSSFLNSRIVERFGARRVSHTALVAFVVVSVMQVYASLTQGGNLWLFVPLMSANLCLLGFTGANFSSIAMQPFERAAGSASSAQSFVRMILGAGTGIVIGQFYDGSARPLAFALLLCSLVTLALVLFSEHGKLFTRPGTARKIPSMSQFH</sequence>
<dbReference type="OrthoDB" id="9800416at2"/>
<gene>
    <name evidence="10" type="ORF">GRI58_02475</name>
</gene>
<feature type="domain" description="Major facilitator superfamily (MFS) profile" evidence="9">
    <location>
        <begin position="24"/>
        <end position="408"/>
    </location>
</feature>
<evidence type="ECO:0000256" key="2">
    <source>
        <dbReference type="ARBA" id="ARBA00006236"/>
    </source>
</evidence>
<evidence type="ECO:0000256" key="1">
    <source>
        <dbReference type="ARBA" id="ARBA00004651"/>
    </source>
</evidence>
<name>A0A845ADW9_9SPHN</name>
<reference evidence="10 11" key="1">
    <citation type="submission" date="2019-12" db="EMBL/GenBank/DDBJ databases">
        <title>Genomic-based taxomic classification of the family Erythrobacteraceae.</title>
        <authorList>
            <person name="Xu L."/>
        </authorList>
    </citation>
    <scope>NUCLEOTIDE SEQUENCE [LARGE SCALE GENOMIC DNA]</scope>
    <source>
        <strain evidence="10 11">KEMB 9005-328</strain>
    </source>
</reference>
<feature type="transmembrane region" description="Helical" evidence="8">
    <location>
        <begin position="63"/>
        <end position="82"/>
    </location>
</feature>
<proteinExistence type="inferred from homology"/>
<evidence type="ECO:0000313" key="11">
    <source>
        <dbReference type="Proteomes" id="UP000439780"/>
    </source>
</evidence>
<dbReference type="PANTHER" id="PTHR23502:SF132">
    <property type="entry name" value="POLYAMINE TRANSPORTER 2-RELATED"/>
    <property type="match status" value="1"/>
</dbReference>
<keyword evidence="7 8" id="KW-0472">Membrane</keyword>
<dbReference type="PANTHER" id="PTHR23502">
    <property type="entry name" value="MAJOR FACILITATOR SUPERFAMILY"/>
    <property type="match status" value="1"/>
</dbReference>
<evidence type="ECO:0000256" key="6">
    <source>
        <dbReference type="ARBA" id="ARBA00022989"/>
    </source>
</evidence>
<protein>
    <recommendedName>
        <fullName evidence="8">Bcr/CflA family efflux transporter</fullName>
    </recommendedName>
</protein>
<feature type="transmembrane region" description="Helical" evidence="8">
    <location>
        <begin position="362"/>
        <end position="379"/>
    </location>
</feature>
<feature type="transmembrane region" description="Helical" evidence="8">
    <location>
        <begin position="294"/>
        <end position="314"/>
    </location>
</feature>
<evidence type="ECO:0000256" key="5">
    <source>
        <dbReference type="ARBA" id="ARBA00022692"/>
    </source>
</evidence>
<keyword evidence="11" id="KW-1185">Reference proteome</keyword>
<dbReference type="GO" id="GO:1990961">
    <property type="term" value="P:xenobiotic detoxification by transmembrane export across the plasma membrane"/>
    <property type="evidence" value="ECO:0007669"/>
    <property type="project" value="InterPro"/>
</dbReference>
<keyword evidence="4" id="KW-1003">Cell membrane</keyword>
<comment type="subcellular location">
    <subcellularLocation>
        <location evidence="8">Cell inner membrane</location>
        <topology evidence="8">Multi-pass membrane protein</topology>
    </subcellularLocation>
    <subcellularLocation>
        <location evidence="1">Cell membrane</location>
        <topology evidence="1">Multi-pass membrane protein</topology>
    </subcellularLocation>
</comment>
<keyword evidence="8" id="KW-0997">Cell inner membrane</keyword>
<dbReference type="GO" id="GO:0042910">
    <property type="term" value="F:xenobiotic transmembrane transporter activity"/>
    <property type="evidence" value="ECO:0007669"/>
    <property type="project" value="InterPro"/>
</dbReference>
<feature type="transmembrane region" description="Helical" evidence="8">
    <location>
        <begin position="263"/>
        <end position="282"/>
    </location>
</feature>
<dbReference type="PROSITE" id="PS50850">
    <property type="entry name" value="MFS"/>
    <property type="match status" value="1"/>
</dbReference>
<feature type="transmembrane region" description="Helical" evidence="8">
    <location>
        <begin position="149"/>
        <end position="171"/>
    </location>
</feature>
<evidence type="ECO:0000256" key="4">
    <source>
        <dbReference type="ARBA" id="ARBA00022475"/>
    </source>
</evidence>
<keyword evidence="5 8" id="KW-0812">Transmembrane</keyword>
<dbReference type="InterPro" id="IPR011701">
    <property type="entry name" value="MFS"/>
</dbReference>
<feature type="transmembrane region" description="Helical" evidence="8">
    <location>
        <begin position="118"/>
        <end position="137"/>
    </location>
</feature>
<evidence type="ECO:0000256" key="7">
    <source>
        <dbReference type="ARBA" id="ARBA00023136"/>
    </source>
</evidence>
<dbReference type="InterPro" id="IPR004812">
    <property type="entry name" value="Efflux_drug-R_Bcr/CmlA"/>
</dbReference>
<evidence type="ECO:0000313" key="10">
    <source>
        <dbReference type="EMBL" id="MXP27687.1"/>
    </source>
</evidence>